<comment type="caution">
    <text evidence="2">The sequence shown here is derived from an EMBL/GenBank/DDBJ whole genome shotgun (WGS) entry which is preliminary data.</text>
</comment>
<evidence type="ECO:0000313" key="3">
    <source>
        <dbReference type="Proteomes" id="UP000679725"/>
    </source>
</evidence>
<sequence>MKLIILLLSGLLTFPAFSQIKFIDNKTSWNDLSAQAKKEKKLIFIHFENSACQQCNEVASMAFNNPLLTEKFGQNFVAIRLNVETENGRDFKNGLHIQGSLISVFTDTEGNILEMQNGSTSNPQAYAEKADLALRRRGARGINSYTQEYRAGSRSLPFLREYLVKLKELEMITDEVLDEYTSQLPPDSLANFNTVRFIYQFGPALYSKTSKTVQQFAPRGLVENIYRSVPFTEAVEMNNGIVRNSMRNAVMKRDPQLAEAAARFAQLTYDRDPQMGKVTYEKNMLQYLYTTRDTAQYLNRAAQFIEQYYRPISIDSLKGMDQAELAKMKPPKMKPGENLTVLSFKLNKPSQYYPMELNTRARHFYDMASKKEDLELALSWSKLAMEWSEEILTNINNTNINGNPSYMETYAHLLYKLGRKEEALTWQIKALGQQKATSQPYGHMETALAKMKAGTL</sequence>
<feature type="chain" id="PRO_5045272163" description="Thioredoxin-related protein" evidence="1">
    <location>
        <begin position="19"/>
        <end position="456"/>
    </location>
</feature>
<reference evidence="2 3" key="1">
    <citation type="submission" date="2021-04" db="EMBL/GenBank/DDBJ databases">
        <authorList>
            <person name="Rodrigo-Torres L."/>
            <person name="Arahal R. D."/>
            <person name="Lucena T."/>
        </authorList>
    </citation>
    <scope>NUCLEOTIDE SEQUENCE [LARGE SCALE GENOMIC DNA]</scope>
    <source>
        <strain evidence="2 3">CECT 9623</strain>
    </source>
</reference>
<keyword evidence="1" id="KW-0732">Signal</keyword>
<dbReference type="Proteomes" id="UP000679725">
    <property type="component" value="Unassembled WGS sequence"/>
</dbReference>
<name>A0ABM8UKG5_9BACT</name>
<evidence type="ECO:0008006" key="4">
    <source>
        <dbReference type="Google" id="ProtNLM"/>
    </source>
</evidence>
<dbReference type="SUPFAM" id="SSF52833">
    <property type="entry name" value="Thioredoxin-like"/>
    <property type="match status" value="1"/>
</dbReference>
<evidence type="ECO:0000313" key="2">
    <source>
        <dbReference type="EMBL" id="CAG5067874.1"/>
    </source>
</evidence>
<accession>A0ABM8UKG5</accession>
<dbReference type="EMBL" id="CAJRAU010000001">
    <property type="protein sequence ID" value="CAG5067874.1"/>
    <property type="molecule type" value="Genomic_DNA"/>
</dbReference>
<evidence type="ECO:0000256" key="1">
    <source>
        <dbReference type="SAM" id="SignalP"/>
    </source>
</evidence>
<keyword evidence="3" id="KW-1185">Reference proteome</keyword>
<organism evidence="2 3">
    <name type="scientific">Dyadobacter linearis</name>
    <dbReference type="NCBI Taxonomy" id="2823330"/>
    <lineage>
        <taxon>Bacteria</taxon>
        <taxon>Pseudomonadati</taxon>
        <taxon>Bacteroidota</taxon>
        <taxon>Cytophagia</taxon>
        <taxon>Cytophagales</taxon>
        <taxon>Spirosomataceae</taxon>
        <taxon>Dyadobacter</taxon>
    </lineage>
</organism>
<dbReference type="InterPro" id="IPR036249">
    <property type="entry name" value="Thioredoxin-like_sf"/>
</dbReference>
<protein>
    <recommendedName>
        <fullName evidence="4">Thioredoxin-related protein</fullName>
    </recommendedName>
</protein>
<dbReference type="Gene3D" id="3.40.30.10">
    <property type="entry name" value="Glutaredoxin"/>
    <property type="match status" value="1"/>
</dbReference>
<proteinExistence type="predicted"/>
<feature type="signal peptide" evidence="1">
    <location>
        <begin position="1"/>
        <end position="18"/>
    </location>
</feature>
<dbReference type="Pfam" id="PF13899">
    <property type="entry name" value="Thioredoxin_7"/>
    <property type="match status" value="1"/>
</dbReference>
<gene>
    <name evidence="2" type="ORF">DYBT9623_00601</name>
</gene>